<dbReference type="AlphaFoldDB" id="A0AAI9N357"/>
<feature type="region of interest" description="Disordered" evidence="1">
    <location>
        <begin position="1"/>
        <end position="112"/>
    </location>
</feature>
<feature type="compositionally biased region" description="Pro residues" evidence="1">
    <location>
        <begin position="63"/>
        <end position="73"/>
    </location>
</feature>
<comment type="caution">
    <text evidence="2">The sequence shown here is derived from an EMBL/GenBank/DDBJ whole genome shotgun (WGS) entry which is preliminary data.</text>
</comment>
<name>A0AAI9N357_9BURK</name>
<organism evidence="2 3">
    <name type="scientific">Herbaspirillum frisingense GSF30</name>
    <dbReference type="NCBI Taxonomy" id="864073"/>
    <lineage>
        <taxon>Bacteria</taxon>
        <taxon>Pseudomonadati</taxon>
        <taxon>Pseudomonadota</taxon>
        <taxon>Betaproteobacteria</taxon>
        <taxon>Burkholderiales</taxon>
        <taxon>Oxalobacteraceae</taxon>
        <taxon>Herbaspirillum</taxon>
    </lineage>
</organism>
<dbReference type="EMBL" id="AEEC02000018">
    <property type="protein sequence ID" value="EOA04116.1"/>
    <property type="molecule type" value="Genomic_DNA"/>
</dbReference>
<evidence type="ECO:0000256" key="1">
    <source>
        <dbReference type="SAM" id="MobiDB-lite"/>
    </source>
</evidence>
<feature type="compositionally biased region" description="Pro residues" evidence="1">
    <location>
        <begin position="85"/>
        <end position="102"/>
    </location>
</feature>
<dbReference type="RefSeq" id="WP_006463943.1">
    <property type="nucleotide sequence ID" value="NZ_AEEC02000018.1"/>
</dbReference>
<gene>
    <name evidence="2" type="ORF">HFRIS_013610</name>
</gene>
<accession>A0AAI9N357</accession>
<feature type="compositionally biased region" description="Low complexity" evidence="1">
    <location>
        <begin position="7"/>
        <end position="20"/>
    </location>
</feature>
<reference evidence="2 3" key="1">
    <citation type="journal article" date="2013" name="Front. Microbiol.">
        <title>The genome of the endophytic bacterium H. frisingense GSF30(T) identifies diverse strategies in the Herbaspirillum genus to interact with plants.</title>
        <authorList>
            <person name="Straub D."/>
            <person name="Rothballer M."/>
            <person name="Hartmann A."/>
            <person name="Ludewig U."/>
        </authorList>
    </citation>
    <scope>NUCLEOTIDE SEQUENCE [LARGE SCALE GENOMIC DNA]</scope>
    <source>
        <strain evidence="2 3">GSF30</strain>
    </source>
</reference>
<evidence type="ECO:0000313" key="2">
    <source>
        <dbReference type="EMBL" id="EOA04116.1"/>
    </source>
</evidence>
<evidence type="ECO:0000313" key="3">
    <source>
        <dbReference type="Proteomes" id="UP000006772"/>
    </source>
</evidence>
<proteinExistence type="predicted"/>
<dbReference type="Proteomes" id="UP000006772">
    <property type="component" value="Unassembled WGS sequence"/>
</dbReference>
<sequence length="112" mass="11760">MEQSHSRPLAAPEAALLRPPGSVAGVKPEDPALSSTAPHPGQVEPDGTEDPWSNADDGVLPEQPAPGADPSPVVPKENHMHKPQDTPPVEVPPLDPTPPQDPIPHQNPTAQR</sequence>
<protein>
    <submittedName>
        <fullName evidence="2">Uncharacterized protein</fullName>
    </submittedName>
</protein>
<feature type="compositionally biased region" description="Low complexity" evidence="1">
    <location>
        <begin position="103"/>
        <end position="112"/>
    </location>
</feature>